<dbReference type="Proteomes" id="UP000215914">
    <property type="component" value="Chromosome 12"/>
</dbReference>
<dbReference type="Gene3D" id="3.30.200.20">
    <property type="entry name" value="Phosphorylase Kinase, domain 1"/>
    <property type="match status" value="1"/>
</dbReference>
<evidence type="ECO:0000256" key="2">
    <source>
        <dbReference type="ARBA" id="ARBA00022475"/>
    </source>
</evidence>
<dbReference type="SMART" id="SM00220">
    <property type="entry name" value="S_TKc"/>
    <property type="match status" value="1"/>
</dbReference>
<name>A0A251T5B0_HELAN</name>
<evidence type="ECO:0000313" key="5">
    <source>
        <dbReference type="Proteomes" id="UP000215914"/>
    </source>
</evidence>
<dbReference type="InterPro" id="IPR000719">
    <property type="entry name" value="Prot_kinase_dom"/>
</dbReference>
<dbReference type="InterPro" id="IPR011009">
    <property type="entry name" value="Kinase-like_dom_sf"/>
</dbReference>
<dbReference type="SUPFAM" id="SSF56112">
    <property type="entry name" value="Protein kinase-like (PK-like)"/>
    <property type="match status" value="1"/>
</dbReference>
<dbReference type="PROSITE" id="PS50011">
    <property type="entry name" value="PROTEIN_KINASE_DOM"/>
    <property type="match status" value="1"/>
</dbReference>
<dbReference type="GO" id="GO:0004672">
    <property type="term" value="F:protein kinase activity"/>
    <property type="evidence" value="ECO:0007669"/>
    <property type="project" value="InterPro"/>
</dbReference>
<proteinExistence type="predicted"/>
<keyword evidence="5" id="KW-1185">Reference proteome</keyword>
<comment type="subcellular location">
    <subcellularLocation>
        <location evidence="1">Cell membrane</location>
    </subcellularLocation>
</comment>
<dbReference type="Pfam" id="PF07714">
    <property type="entry name" value="PK_Tyr_Ser-Thr"/>
    <property type="match status" value="1"/>
</dbReference>
<feature type="domain" description="Protein kinase" evidence="3">
    <location>
        <begin position="1"/>
        <end position="246"/>
    </location>
</feature>
<keyword evidence="2" id="KW-1003">Cell membrane</keyword>
<dbReference type="InParanoid" id="A0A251T5B0"/>
<sequence length="251" mass="28044">MIFLKPSGYVLIYSEVNFLGRISHPNVVKLLGYCREDRDLLLVYEFMKKGSLKNHLYGRGSAVQPLSWNLRLKIAIGAAQGLAFLHSPYDNVIYRDIKASNIFIKASNILLDGNYNAKISDFGLAKLGPPGRGSQGYAAPEYLATGHLYVQSDVYGFGVVLLELMMGLRALDPKRPGPQVNLVGWAKPLLPNRMKLKTIMDARMEGKYSSKGAIMLAQLILRCLEEEPRKRPAMKEVADILEQIYAIKVKT</sequence>
<dbReference type="PANTHER" id="PTHR45621">
    <property type="entry name" value="OS01G0588500 PROTEIN-RELATED"/>
    <property type="match status" value="1"/>
</dbReference>
<dbReference type="Gene3D" id="1.10.510.10">
    <property type="entry name" value="Transferase(Phosphotransferase) domain 1"/>
    <property type="match status" value="1"/>
</dbReference>
<dbReference type="InterPro" id="IPR001245">
    <property type="entry name" value="Ser-Thr/Tyr_kinase_cat_dom"/>
</dbReference>
<evidence type="ECO:0000259" key="3">
    <source>
        <dbReference type="PROSITE" id="PS50011"/>
    </source>
</evidence>
<dbReference type="PROSITE" id="PS00108">
    <property type="entry name" value="PROTEIN_KINASE_ST"/>
    <property type="match status" value="1"/>
</dbReference>
<dbReference type="EMBL" id="CM007901">
    <property type="protein sequence ID" value="OTG06288.1"/>
    <property type="molecule type" value="Genomic_DNA"/>
</dbReference>
<evidence type="ECO:0000256" key="1">
    <source>
        <dbReference type="ARBA" id="ARBA00004236"/>
    </source>
</evidence>
<dbReference type="OMA" id="ENIDGHW"/>
<keyword evidence="2" id="KW-0472">Membrane</keyword>
<dbReference type="PIRSF" id="PIRSF000654">
    <property type="entry name" value="Integrin-linked_kinase"/>
    <property type="match status" value="1"/>
</dbReference>
<dbReference type="InterPro" id="IPR050823">
    <property type="entry name" value="Plant_Ser_Thr_Prot_Kinase"/>
</dbReference>
<organism evidence="4 5">
    <name type="scientific">Helianthus annuus</name>
    <name type="common">Common sunflower</name>
    <dbReference type="NCBI Taxonomy" id="4232"/>
    <lineage>
        <taxon>Eukaryota</taxon>
        <taxon>Viridiplantae</taxon>
        <taxon>Streptophyta</taxon>
        <taxon>Embryophyta</taxon>
        <taxon>Tracheophyta</taxon>
        <taxon>Spermatophyta</taxon>
        <taxon>Magnoliopsida</taxon>
        <taxon>eudicotyledons</taxon>
        <taxon>Gunneridae</taxon>
        <taxon>Pentapetalae</taxon>
        <taxon>asterids</taxon>
        <taxon>campanulids</taxon>
        <taxon>Asterales</taxon>
        <taxon>Asteraceae</taxon>
        <taxon>Asteroideae</taxon>
        <taxon>Heliantheae alliance</taxon>
        <taxon>Heliantheae</taxon>
        <taxon>Helianthus</taxon>
    </lineage>
</organism>
<gene>
    <name evidence="4" type="ORF">HannXRQ_Chr12g0383131</name>
</gene>
<dbReference type="AlphaFoldDB" id="A0A251T5B0"/>
<evidence type="ECO:0000313" key="4">
    <source>
        <dbReference type="EMBL" id="OTG06288.1"/>
    </source>
</evidence>
<protein>
    <recommendedName>
        <fullName evidence="3">Protein kinase domain-containing protein</fullName>
    </recommendedName>
</protein>
<dbReference type="GO" id="GO:0005524">
    <property type="term" value="F:ATP binding"/>
    <property type="evidence" value="ECO:0007669"/>
    <property type="project" value="InterPro"/>
</dbReference>
<dbReference type="InterPro" id="IPR008271">
    <property type="entry name" value="Ser/Thr_kinase_AS"/>
</dbReference>
<accession>A0A251T5B0</accession>
<reference evidence="5" key="1">
    <citation type="journal article" date="2017" name="Nature">
        <title>The sunflower genome provides insights into oil metabolism, flowering and Asterid evolution.</title>
        <authorList>
            <person name="Badouin H."/>
            <person name="Gouzy J."/>
            <person name="Grassa C.J."/>
            <person name="Murat F."/>
            <person name="Staton S.E."/>
            <person name="Cottret L."/>
            <person name="Lelandais-Briere C."/>
            <person name="Owens G.L."/>
            <person name="Carrere S."/>
            <person name="Mayjonade B."/>
            <person name="Legrand L."/>
            <person name="Gill N."/>
            <person name="Kane N.C."/>
            <person name="Bowers J.E."/>
            <person name="Hubner S."/>
            <person name="Bellec A."/>
            <person name="Berard A."/>
            <person name="Berges H."/>
            <person name="Blanchet N."/>
            <person name="Boniface M.C."/>
            <person name="Brunel D."/>
            <person name="Catrice O."/>
            <person name="Chaidir N."/>
            <person name="Claudel C."/>
            <person name="Donnadieu C."/>
            <person name="Faraut T."/>
            <person name="Fievet G."/>
            <person name="Helmstetter N."/>
            <person name="King M."/>
            <person name="Knapp S.J."/>
            <person name="Lai Z."/>
            <person name="Le Paslier M.C."/>
            <person name="Lippi Y."/>
            <person name="Lorenzon L."/>
            <person name="Mandel J.R."/>
            <person name="Marage G."/>
            <person name="Marchand G."/>
            <person name="Marquand E."/>
            <person name="Bret-Mestries E."/>
            <person name="Morien E."/>
            <person name="Nambeesan S."/>
            <person name="Nguyen T."/>
            <person name="Pegot-Espagnet P."/>
            <person name="Pouilly N."/>
            <person name="Raftis F."/>
            <person name="Sallet E."/>
            <person name="Schiex T."/>
            <person name="Thomas J."/>
            <person name="Vandecasteele C."/>
            <person name="Vares D."/>
            <person name="Vear F."/>
            <person name="Vautrin S."/>
            <person name="Crespi M."/>
            <person name="Mangin B."/>
            <person name="Burke J.M."/>
            <person name="Salse J."/>
            <person name="Munos S."/>
            <person name="Vincourt P."/>
            <person name="Rieseberg L.H."/>
            <person name="Langlade N.B."/>
        </authorList>
    </citation>
    <scope>NUCLEOTIDE SEQUENCE [LARGE SCALE GENOMIC DNA]</scope>
    <source>
        <strain evidence="5">cv. SF193</strain>
    </source>
</reference>